<keyword evidence="3" id="KW-1185">Reference proteome</keyword>
<sequence>MSGEELPSAVKLMIEKEVERRAGELRRAGYLWTDMPLHEKAWFVVSNCILLATFATTIWLGISQRRADDASVSMAQTAANANTIAEQSLQLANKSETLAIEALSQASANNNISATNNNNVGYQEWLMIEQYCATNPLSNITFTNATGNYNCSQILNTSVSLPVICSDSGNGVDFCPQTPIPTPSPSAQPGGFRKGSLVGIVVGVSLPSVIIILASILFCWRRRRMNNRILGSSGTTEI</sequence>
<accession>A0A2J6T8K3</accession>
<dbReference type="RefSeq" id="XP_024736263.1">
    <property type="nucleotide sequence ID" value="XM_024880326.1"/>
</dbReference>
<protein>
    <submittedName>
        <fullName evidence="2">Uncharacterized protein</fullName>
    </submittedName>
</protein>
<feature type="transmembrane region" description="Helical" evidence="1">
    <location>
        <begin position="197"/>
        <end position="220"/>
    </location>
</feature>
<dbReference type="InParanoid" id="A0A2J6T8K3"/>
<dbReference type="CDD" id="cd12087">
    <property type="entry name" value="TM_EGFR-like"/>
    <property type="match status" value="1"/>
</dbReference>
<dbReference type="Proteomes" id="UP000235371">
    <property type="component" value="Unassembled WGS sequence"/>
</dbReference>
<dbReference type="EMBL" id="KZ613816">
    <property type="protein sequence ID" value="PMD59359.1"/>
    <property type="molecule type" value="Genomic_DNA"/>
</dbReference>
<keyword evidence="1" id="KW-0812">Transmembrane</keyword>
<keyword evidence="1" id="KW-1133">Transmembrane helix</keyword>
<keyword evidence="1" id="KW-0472">Membrane</keyword>
<name>A0A2J6T8K3_9HELO</name>
<reference evidence="2 3" key="1">
    <citation type="submission" date="2016-04" db="EMBL/GenBank/DDBJ databases">
        <title>A degradative enzymes factory behind the ericoid mycorrhizal symbiosis.</title>
        <authorList>
            <consortium name="DOE Joint Genome Institute"/>
            <person name="Martino E."/>
            <person name="Morin E."/>
            <person name="Grelet G."/>
            <person name="Kuo A."/>
            <person name="Kohler A."/>
            <person name="Daghino S."/>
            <person name="Barry K."/>
            <person name="Choi C."/>
            <person name="Cichocki N."/>
            <person name="Clum A."/>
            <person name="Copeland A."/>
            <person name="Hainaut M."/>
            <person name="Haridas S."/>
            <person name="Labutti K."/>
            <person name="Lindquist E."/>
            <person name="Lipzen A."/>
            <person name="Khouja H.-R."/>
            <person name="Murat C."/>
            <person name="Ohm R."/>
            <person name="Olson A."/>
            <person name="Spatafora J."/>
            <person name="Veneault-Fourrey C."/>
            <person name="Henrissat B."/>
            <person name="Grigoriev I."/>
            <person name="Martin F."/>
            <person name="Perotto S."/>
        </authorList>
    </citation>
    <scope>NUCLEOTIDE SEQUENCE [LARGE SCALE GENOMIC DNA]</scope>
    <source>
        <strain evidence="2 3">E</strain>
    </source>
</reference>
<dbReference type="AlphaFoldDB" id="A0A2J6T8K3"/>
<dbReference type="OrthoDB" id="10381902at2759"/>
<dbReference type="GeneID" id="36588403"/>
<evidence type="ECO:0000313" key="2">
    <source>
        <dbReference type="EMBL" id="PMD59359.1"/>
    </source>
</evidence>
<evidence type="ECO:0000256" key="1">
    <source>
        <dbReference type="SAM" id="Phobius"/>
    </source>
</evidence>
<organism evidence="2 3">
    <name type="scientific">Hyaloscypha bicolor E</name>
    <dbReference type="NCBI Taxonomy" id="1095630"/>
    <lineage>
        <taxon>Eukaryota</taxon>
        <taxon>Fungi</taxon>
        <taxon>Dikarya</taxon>
        <taxon>Ascomycota</taxon>
        <taxon>Pezizomycotina</taxon>
        <taxon>Leotiomycetes</taxon>
        <taxon>Helotiales</taxon>
        <taxon>Hyaloscyphaceae</taxon>
        <taxon>Hyaloscypha</taxon>
        <taxon>Hyaloscypha bicolor</taxon>
    </lineage>
</organism>
<gene>
    <name evidence="2" type="ORF">K444DRAFT_613335</name>
</gene>
<evidence type="ECO:0000313" key="3">
    <source>
        <dbReference type="Proteomes" id="UP000235371"/>
    </source>
</evidence>
<proteinExistence type="predicted"/>